<dbReference type="EMBL" id="NRGO01000030">
    <property type="protein sequence ID" value="PCC48584.1"/>
    <property type="molecule type" value="Genomic_DNA"/>
</dbReference>
<feature type="transmembrane region" description="Helical" evidence="8">
    <location>
        <begin position="47"/>
        <end position="68"/>
    </location>
</feature>
<keyword evidence="3" id="KW-0808">Transferase</keyword>
<evidence type="ECO:0000256" key="7">
    <source>
        <dbReference type="PIRSR" id="PIRSR600715-1"/>
    </source>
</evidence>
<feature type="transmembrane region" description="Helical" evidence="8">
    <location>
        <begin position="6"/>
        <end position="27"/>
    </location>
</feature>
<keyword evidence="7" id="KW-0460">Magnesium</keyword>
<evidence type="ECO:0000256" key="6">
    <source>
        <dbReference type="ARBA" id="ARBA00023136"/>
    </source>
</evidence>
<keyword evidence="4 8" id="KW-0812">Transmembrane</keyword>
<feature type="transmembrane region" description="Helical" evidence="8">
    <location>
        <begin position="161"/>
        <end position="179"/>
    </location>
</feature>
<evidence type="ECO:0000313" key="9">
    <source>
        <dbReference type="EMBL" id="PCC45889.1"/>
    </source>
</evidence>
<protein>
    <recommendedName>
        <fullName evidence="13">UDP-N-acetylmuramyl pentapeptide phosphotransferase/UDP-N-acetylglucosamine-1-phosphate transferase</fullName>
    </recommendedName>
</protein>
<sequence length="345" mass="36513">MDLQSLVIFVVAAVVTTVSALIAFPLLRRAGVVDVPSHRSSHTKATVRGGGVAIGCGITVATVMAMVWNVTEHGVFGLGSLMLPVGFLVLTWCYSAIGMSDDLDSLQPVGRLLGQVILAVVFSACIALFSTQGIAHVLVFAVIGVTLVNAVNFVDGLNGYVTSWSIVTGAWFAFVGYYIDENDLALLSLALAGAAAGFLPFNLGRAKAFLGDTGSYGIGAAVFAIAVWMFVIGVPIVVIIAPMIFILFDVGLTLVLRLFKGENILLPHRQHIYQRIQQAGWSHGSVSLFHASLSVLACILAVPTLIAGNTAATYPSHVFWAGLLALYALLPMWLNRRETAKAVNA</sequence>
<dbReference type="CDD" id="cd06854">
    <property type="entry name" value="GT_WbpL_WbcO_like"/>
    <property type="match status" value="1"/>
</dbReference>
<name>A0A2A3Z2Z7_BREAU</name>
<feature type="transmembrane region" description="Helical" evidence="8">
    <location>
        <begin position="109"/>
        <end position="129"/>
    </location>
</feature>
<feature type="binding site" evidence="7">
    <location>
        <position position="152"/>
    </location>
    <ligand>
        <name>Mg(2+)</name>
        <dbReference type="ChEBI" id="CHEBI:18420"/>
    </ligand>
</feature>
<evidence type="ECO:0000256" key="8">
    <source>
        <dbReference type="SAM" id="Phobius"/>
    </source>
</evidence>
<evidence type="ECO:0008006" key="13">
    <source>
        <dbReference type="Google" id="ProtNLM"/>
    </source>
</evidence>
<accession>A0A2A3Z2Z7</accession>
<dbReference type="PANTHER" id="PTHR22926:SF3">
    <property type="entry name" value="UNDECAPRENYL-PHOSPHATE ALPHA-N-ACETYLGLUCOSAMINYL 1-PHOSPHATE TRANSFERASE"/>
    <property type="match status" value="1"/>
</dbReference>
<evidence type="ECO:0000313" key="11">
    <source>
        <dbReference type="Proteomes" id="UP000217564"/>
    </source>
</evidence>
<dbReference type="Proteomes" id="UP000217720">
    <property type="component" value="Unassembled WGS sequence"/>
</dbReference>
<feature type="transmembrane region" description="Helical" evidence="8">
    <location>
        <begin position="135"/>
        <end position="154"/>
    </location>
</feature>
<dbReference type="PANTHER" id="PTHR22926">
    <property type="entry name" value="PHOSPHO-N-ACETYLMURAMOYL-PENTAPEPTIDE-TRANSFERASE"/>
    <property type="match status" value="1"/>
</dbReference>
<evidence type="ECO:0000256" key="5">
    <source>
        <dbReference type="ARBA" id="ARBA00022989"/>
    </source>
</evidence>
<comment type="subcellular location">
    <subcellularLocation>
        <location evidence="1">Cell membrane</location>
        <topology evidence="1">Multi-pass membrane protein</topology>
    </subcellularLocation>
</comment>
<dbReference type="GO" id="GO:0071555">
    <property type="term" value="P:cell wall organization"/>
    <property type="evidence" value="ECO:0007669"/>
    <property type="project" value="TreeGrafter"/>
</dbReference>
<evidence type="ECO:0000313" key="12">
    <source>
        <dbReference type="Proteomes" id="UP000217720"/>
    </source>
</evidence>
<keyword evidence="6 8" id="KW-0472">Membrane</keyword>
<feature type="transmembrane region" description="Helical" evidence="8">
    <location>
        <begin position="74"/>
        <end position="97"/>
    </location>
</feature>
<evidence type="ECO:0000313" key="10">
    <source>
        <dbReference type="EMBL" id="PCC48584.1"/>
    </source>
</evidence>
<gene>
    <name evidence="10" type="ORF">CIK62_17705</name>
    <name evidence="9" type="ORF">CIK64_12690</name>
</gene>
<feature type="transmembrane region" description="Helical" evidence="8">
    <location>
        <begin position="215"/>
        <end position="233"/>
    </location>
</feature>
<comment type="cofactor">
    <cofactor evidence="7">
        <name>Mg(2+)</name>
        <dbReference type="ChEBI" id="CHEBI:18420"/>
    </cofactor>
</comment>
<organism evidence="9 11">
    <name type="scientific">Brevibacterium aurantiacum</name>
    <dbReference type="NCBI Taxonomy" id="273384"/>
    <lineage>
        <taxon>Bacteria</taxon>
        <taxon>Bacillati</taxon>
        <taxon>Actinomycetota</taxon>
        <taxon>Actinomycetes</taxon>
        <taxon>Micrococcales</taxon>
        <taxon>Brevibacteriaceae</taxon>
        <taxon>Brevibacterium</taxon>
    </lineage>
</organism>
<evidence type="ECO:0000256" key="1">
    <source>
        <dbReference type="ARBA" id="ARBA00004651"/>
    </source>
</evidence>
<dbReference type="Proteomes" id="UP000217564">
    <property type="component" value="Unassembled WGS sequence"/>
</dbReference>
<keyword evidence="2" id="KW-1003">Cell membrane</keyword>
<feature type="binding site" evidence="7">
    <location>
        <position position="212"/>
    </location>
    <ligand>
        <name>Mg(2+)</name>
        <dbReference type="ChEBI" id="CHEBI:18420"/>
    </ligand>
</feature>
<dbReference type="Pfam" id="PF00953">
    <property type="entry name" value="Glycos_transf_4"/>
    <property type="match status" value="1"/>
</dbReference>
<keyword evidence="7" id="KW-0479">Metal-binding</keyword>
<evidence type="ECO:0000256" key="4">
    <source>
        <dbReference type="ARBA" id="ARBA00022692"/>
    </source>
</evidence>
<dbReference type="EMBL" id="NRGP01000018">
    <property type="protein sequence ID" value="PCC45889.1"/>
    <property type="molecule type" value="Genomic_DNA"/>
</dbReference>
<feature type="transmembrane region" description="Helical" evidence="8">
    <location>
        <begin position="280"/>
        <end position="306"/>
    </location>
</feature>
<dbReference type="AlphaFoldDB" id="A0A2A3Z2Z7"/>
<comment type="caution">
    <text evidence="9">The sequence shown here is derived from an EMBL/GenBank/DDBJ whole genome shotgun (WGS) entry which is preliminary data.</text>
</comment>
<dbReference type="GO" id="GO:0009103">
    <property type="term" value="P:lipopolysaccharide biosynthetic process"/>
    <property type="evidence" value="ECO:0007669"/>
    <property type="project" value="TreeGrafter"/>
</dbReference>
<feature type="transmembrane region" description="Helical" evidence="8">
    <location>
        <begin position="185"/>
        <end position="203"/>
    </location>
</feature>
<feature type="transmembrane region" description="Helical" evidence="8">
    <location>
        <begin position="318"/>
        <end position="334"/>
    </location>
</feature>
<dbReference type="InterPro" id="IPR000715">
    <property type="entry name" value="Glycosyl_transferase_4"/>
</dbReference>
<dbReference type="GO" id="GO:0016780">
    <property type="term" value="F:phosphotransferase activity, for other substituted phosphate groups"/>
    <property type="evidence" value="ECO:0007669"/>
    <property type="project" value="InterPro"/>
</dbReference>
<keyword evidence="5 8" id="KW-1133">Transmembrane helix</keyword>
<dbReference type="RefSeq" id="WP_096161299.1">
    <property type="nucleotide sequence ID" value="NZ_JABUYC010000023.1"/>
</dbReference>
<dbReference type="GO" id="GO:0005886">
    <property type="term" value="C:plasma membrane"/>
    <property type="evidence" value="ECO:0007669"/>
    <property type="project" value="UniProtKB-SubCell"/>
</dbReference>
<proteinExistence type="predicted"/>
<dbReference type="GO" id="GO:0044038">
    <property type="term" value="P:cell wall macromolecule biosynthetic process"/>
    <property type="evidence" value="ECO:0007669"/>
    <property type="project" value="TreeGrafter"/>
</dbReference>
<feature type="transmembrane region" description="Helical" evidence="8">
    <location>
        <begin position="239"/>
        <end position="259"/>
    </location>
</feature>
<dbReference type="GO" id="GO:0046872">
    <property type="term" value="F:metal ion binding"/>
    <property type="evidence" value="ECO:0007669"/>
    <property type="project" value="UniProtKB-KW"/>
</dbReference>
<reference evidence="11 12" key="1">
    <citation type="journal article" date="2017" name="Elife">
        <title>Extensive horizontal gene transfer in cheese-associated bacteria.</title>
        <authorList>
            <person name="Bonham K.S."/>
            <person name="Wolfe B.E."/>
            <person name="Dutton R.J."/>
        </authorList>
    </citation>
    <scope>NUCLEOTIDE SEQUENCE [LARGE SCALE GENOMIC DNA]</scope>
    <source>
        <strain evidence="10 12">900_6</strain>
        <strain evidence="9 11">947_7</strain>
    </source>
</reference>
<evidence type="ECO:0000256" key="3">
    <source>
        <dbReference type="ARBA" id="ARBA00022679"/>
    </source>
</evidence>
<evidence type="ECO:0000256" key="2">
    <source>
        <dbReference type="ARBA" id="ARBA00022475"/>
    </source>
</evidence>